<dbReference type="EMBL" id="LRGB01024100">
    <property type="protein sequence ID" value="KZR96669.1"/>
    <property type="molecule type" value="Genomic_DNA"/>
</dbReference>
<proteinExistence type="predicted"/>
<comment type="caution">
    <text evidence="2">The sequence shown here is derived from an EMBL/GenBank/DDBJ whole genome shotgun (WGS) entry which is preliminary data.</text>
</comment>
<evidence type="ECO:0000313" key="3">
    <source>
        <dbReference type="Proteomes" id="UP000076858"/>
    </source>
</evidence>
<sequence>LFSASQKPKKRKALVDKMENLSGLKTKHIDAKVIPNQSPRLTTRPKQKTTKKPAEETIIINQDAASAASPHCIGS</sequence>
<dbReference type="AlphaFoldDB" id="A0A164ED72"/>
<feature type="non-terminal residue" evidence="2">
    <location>
        <position position="1"/>
    </location>
</feature>
<organism evidence="2 3">
    <name type="scientific">Daphnia magna</name>
    <dbReference type="NCBI Taxonomy" id="35525"/>
    <lineage>
        <taxon>Eukaryota</taxon>
        <taxon>Metazoa</taxon>
        <taxon>Ecdysozoa</taxon>
        <taxon>Arthropoda</taxon>
        <taxon>Crustacea</taxon>
        <taxon>Branchiopoda</taxon>
        <taxon>Diplostraca</taxon>
        <taxon>Cladocera</taxon>
        <taxon>Anomopoda</taxon>
        <taxon>Daphniidae</taxon>
        <taxon>Daphnia</taxon>
    </lineage>
</organism>
<keyword evidence="3" id="KW-1185">Reference proteome</keyword>
<evidence type="ECO:0000313" key="2">
    <source>
        <dbReference type="EMBL" id="KZR96669.1"/>
    </source>
</evidence>
<dbReference type="Proteomes" id="UP000076858">
    <property type="component" value="Unassembled WGS sequence"/>
</dbReference>
<feature type="non-terminal residue" evidence="2">
    <location>
        <position position="75"/>
    </location>
</feature>
<reference evidence="2 3" key="1">
    <citation type="submission" date="2016-03" db="EMBL/GenBank/DDBJ databases">
        <title>EvidentialGene: Evidence-directed Construction of Genes on Genomes.</title>
        <authorList>
            <person name="Gilbert D.G."/>
            <person name="Choi J.-H."/>
            <person name="Mockaitis K."/>
            <person name="Colbourne J."/>
            <person name="Pfrender M."/>
        </authorList>
    </citation>
    <scope>NUCLEOTIDE SEQUENCE [LARGE SCALE GENOMIC DNA]</scope>
    <source>
        <strain evidence="2 3">Xinb3</strain>
        <tissue evidence="2">Complete organism</tissue>
    </source>
</reference>
<evidence type="ECO:0000256" key="1">
    <source>
        <dbReference type="SAM" id="MobiDB-lite"/>
    </source>
</evidence>
<accession>A0A164ED72</accession>
<name>A0A164ED72_9CRUS</name>
<protein>
    <submittedName>
        <fullName evidence="2">Uncharacterized protein</fullName>
    </submittedName>
</protein>
<feature type="region of interest" description="Disordered" evidence="1">
    <location>
        <begin position="36"/>
        <end position="55"/>
    </location>
</feature>
<gene>
    <name evidence="2" type="ORF">APZ42_008868</name>
</gene>